<reference evidence="1" key="1">
    <citation type="journal article" date="2010" name="Science">
        <title>Plasticity of animal genome architecture unmasked by rapid evolution of a pelagic tunicate.</title>
        <authorList>
            <person name="Denoeud F."/>
            <person name="Henriet S."/>
            <person name="Mungpakdee S."/>
            <person name="Aury J.M."/>
            <person name="Da Silva C."/>
            <person name="Brinkmann H."/>
            <person name="Mikhaleva J."/>
            <person name="Olsen L.C."/>
            <person name="Jubin C."/>
            <person name="Canestro C."/>
            <person name="Bouquet J.M."/>
            <person name="Danks G."/>
            <person name="Poulain J."/>
            <person name="Campsteijn C."/>
            <person name="Adamski M."/>
            <person name="Cross I."/>
            <person name="Yadetie F."/>
            <person name="Muffato M."/>
            <person name="Louis A."/>
            <person name="Butcher S."/>
            <person name="Tsagkogeorga G."/>
            <person name="Konrad A."/>
            <person name="Singh S."/>
            <person name="Jensen M.F."/>
            <person name="Cong E.H."/>
            <person name="Eikeseth-Otteraa H."/>
            <person name="Noel B."/>
            <person name="Anthouard V."/>
            <person name="Porcel B.M."/>
            <person name="Kachouri-Lafond R."/>
            <person name="Nishino A."/>
            <person name="Ugolini M."/>
            <person name="Chourrout P."/>
            <person name="Nishida H."/>
            <person name="Aasland R."/>
            <person name="Huzurbazar S."/>
            <person name="Westhof E."/>
            <person name="Delsuc F."/>
            <person name="Lehrach H."/>
            <person name="Reinhardt R."/>
            <person name="Weissenbach J."/>
            <person name="Roy S.W."/>
            <person name="Artiguenave F."/>
            <person name="Postlethwait J.H."/>
            <person name="Manak J.R."/>
            <person name="Thompson E.M."/>
            <person name="Jaillon O."/>
            <person name="Du Pasquier L."/>
            <person name="Boudinot P."/>
            <person name="Liberles D.A."/>
            <person name="Volff J.N."/>
            <person name="Philippe H."/>
            <person name="Lenhard B."/>
            <person name="Roest Crollius H."/>
            <person name="Wincker P."/>
            <person name="Chourrout D."/>
        </authorList>
    </citation>
    <scope>NUCLEOTIDE SEQUENCE [LARGE SCALE GENOMIC DNA]</scope>
</reference>
<dbReference type="InParanoid" id="E4X1U1"/>
<sequence>MIYPVVSEIFFSAYFKVTAYHHILMIARI</sequence>
<dbReference type="EMBL" id="FN653021">
    <property type="protein sequence ID" value="CBY23408.1"/>
    <property type="molecule type" value="Genomic_DNA"/>
</dbReference>
<accession>E4X1U1</accession>
<dbReference type="AlphaFoldDB" id="E4X1U1"/>
<organism evidence="1">
    <name type="scientific">Oikopleura dioica</name>
    <name type="common">Tunicate</name>
    <dbReference type="NCBI Taxonomy" id="34765"/>
    <lineage>
        <taxon>Eukaryota</taxon>
        <taxon>Metazoa</taxon>
        <taxon>Chordata</taxon>
        <taxon>Tunicata</taxon>
        <taxon>Appendicularia</taxon>
        <taxon>Copelata</taxon>
        <taxon>Oikopleuridae</taxon>
        <taxon>Oikopleura</taxon>
    </lineage>
</organism>
<gene>
    <name evidence="1" type="ORF">GSOID_T00015845001</name>
</gene>
<name>E4X1U1_OIKDI</name>
<proteinExistence type="predicted"/>
<dbReference type="Proteomes" id="UP000001307">
    <property type="component" value="Unassembled WGS sequence"/>
</dbReference>
<protein>
    <submittedName>
        <fullName evidence="1">Uncharacterized protein</fullName>
    </submittedName>
</protein>
<evidence type="ECO:0000313" key="2">
    <source>
        <dbReference type="Proteomes" id="UP000001307"/>
    </source>
</evidence>
<keyword evidence="2" id="KW-1185">Reference proteome</keyword>
<evidence type="ECO:0000313" key="1">
    <source>
        <dbReference type="EMBL" id="CBY23408.1"/>
    </source>
</evidence>